<dbReference type="Proteomes" id="UP001494902">
    <property type="component" value="Unassembled WGS sequence"/>
</dbReference>
<protein>
    <submittedName>
        <fullName evidence="2">MarR family transcriptional regulator</fullName>
    </submittedName>
</protein>
<dbReference type="PROSITE" id="PS50995">
    <property type="entry name" value="HTH_MARR_2"/>
    <property type="match status" value="1"/>
</dbReference>
<evidence type="ECO:0000259" key="1">
    <source>
        <dbReference type="PROSITE" id="PS50995"/>
    </source>
</evidence>
<dbReference type="InterPro" id="IPR000835">
    <property type="entry name" value="HTH_MarR-typ"/>
</dbReference>
<accession>A0ABV1KA37</accession>
<name>A0ABV1KA37_9PSEU</name>
<dbReference type="InterPro" id="IPR036390">
    <property type="entry name" value="WH_DNA-bd_sf"/>
</dbReference>
<evidence type="ECO:0000313" key="2">
    <source>
        <dbReference type="EMBL" id="MEQ3551330.1"/>
    </source>
</evidence>
<keyword evidence="3" id="KW-1185">Reference proteome</keyword>
<dbReference type="PANTHER" id="PTHR33164:SF106">
    <property type="entry name" value="TRANSCRIPTIONAL REGULATORY PROTEIN"/>
    <property type="match status" value="1"/>
</dbReference>
<dbReference type="RefSeq" id="WP_349298393.1">
    <property type="nucleotide sequence ID" value="NZ_JBEDNQ010000004.1"/>
</dbReference>
<dbReference type="EMBL" id="JBEDNQ010000004">
    <property type="protein sequence ID" value="MEQ3551330.1"/>
    <property type="molecule type" value="Genomic_DNA"/>
</dbReference>
<feature type="domain" description="HTH marR-type" evidence="1">
    <location>
        <begin position="6"/>
        <end position="149"/>
    </location>
</feature>
<dbReference type="PRINTS" id="PR00598">
    <property type="entry name" value="HTHMARR"/>
</dbReference>
<dbReference type="PANTHER" id="PTHR33164">
    <property type="entry name" value="TRANSCRIPTIONAL REGULATOR, MARR FAMILY"/>
    <property type="match status" value="1"/>
</dbReference>
<dbReference type="SMART" id="SM00347">
    <property type="entry name" value="HTH_MARR"/>
    <property type="match status" value="1"/>
</dbReference>
<dbReference type="InterPro" id="IPR039422">
    <property type="entry name" value="MarR/SlyA-like"/>
</dbReference>
<sequence>MSDPWTTDWSPEQEQVMHRLRGWAVGYAELNRNLADHLALPGSDADALGHITWAAEAGTPLSPARLSRRIGMTSGATSILLNRLASAGYVERVRHDTDRRRVVLYPTPRARERHREFLALAGQEIADTLLGACHDELRTVITFLERMTAAAGAGNRRLDARRGR</sequence>
<gene>
    <name evidence="2" type="ORF">WIS52_12695</name>
</gene>
<dbReference type="SUPFAM" id="SSF46785">
    <property type="entry name" value="Winged helix' DNA-binding domain"/>
    <property type="match status" value="1"/>
</dbReference>
<dbReference type="InterPro" id="IPR036388">
    <property type="entry name" value="WH-like_DNA-bd_sf"/>
</dbReference>
<evidence type="ECO:0000313" key="3">
    <source>
        <dbReference type="Proteomes" id="UP001494902"/>
    </source>
</evidence>
<dbReference type="Pfam" id="PF12802">
    <property type="entry name" value="MarR_2"/>
    <property type="match status" value="1"/>
</dbReference>
<organism evidence="2 3">
    <name type="scientific">Pseudonocardia nematodicida</name>
    <dbReference type="NCBI Taxonomy" id="1206997"/>
    <lineage>
        <taxon>Bacteria</taxon>
        <taxon>Bacillati</taxon>
        <taxon>Actinomycetota</taxon>
        <taxon>Actinomycetes</taxon>
        <taxon>Pseudonocardiales</taxon>
        <taxon>Pseudonocardiaceae</taxon>
        <taxon>Pseudonocardia</taxon>
    </lineage>
</organism>
<reference evidence="2 3" key="1">
    <citation type="submission" date="2024-03" db="EMBL/GenBank/DDBJ databases">
        <title>Draft genome sequence of Pseudonocardia nematodicida JCM 31783.</title>
        <authorList>
            <person name="Butdee W."/>
            <person name="Duangmal K."/>
        </authorList>
    </citation>
    <scope>NUCLEOTIDE SEQUENCE [LARGE SCALE GENOMIC DNA]</scope>
    <source>
        <strain evidence="2 3">JCM 31783</strain>
    </source>
</reference>
<comment type="caution">
    <text evidence="2">The sequence shown here is derived from an EMBL/GenBank/DDBJ whole genome shotgun (WGS) entry which is preliminary data.</text>
</comment>
<dbReference type="Gene3D" id="1.10.10.10">
    <property type="entry name" value="Winged helix-like DNA-binding domain superfamily/Winged helix DNA-binding domain"/>
    <property type="match status" value="1"/>
</dbReference>
<proteinExistence type="predicted"/>